<dbReference type="PIRSF" id="PIRSF001589">
    <property type="entry name" value="Asn_synthetase_glu-h"/>
    <property type="match status" value="1"/>
</dbReference>
<keyword evidence="6" id="KW-0315">Glutamine amidotransferase</keyword>
<dbReference type="GO" id="GO:0004066">
    <property type="term" value="F:asparagine synthase (glutamine-hydrolyzing) activity"/>
    <property type="evidence" value="ECO:0007669"/>
    <property type="project" value="UniProtKB-EC"/>
</dbReference>
<keyword evidence="5" id="KW-0067">ATP-binding</keyword>
<sequence>MCGLTGFFSASSRSISVDSHAVLTRMAETILSRGPDDQGIWFDSSSGIGLAHRRLSILDLSEAGHQPMESASGRFVIAFNGEIYNHQMLRDELGANGMAPAWRGHSDTETILAGCESWGIRQTLERCIGMFAFALWDKVTRTLTLARDRLGEKPLYYGWVANRSVFLFGSELKALRAHPAFDAEIDRGALALYMRHNYIPAPYSIFRGVRKLLPGTLITLGNNAVEPVVQPYWSLAEVARTGARCPFVGTPEDAVDELERLLRSAVRQQMVADVPLGAFLSGGIDSSTVVALMQAQSVRPVKTFTIGFDEGGYNEAVHAKAVAQHLGTEHTELYVTPAQALEVIPRLPELYCEPFADSSQVPTFLVSQLARRHVTVSLSGDAGDELFAGYNRYVLGNRLWGTLSRLPRIARRGAVGMIKALSPSAWNTLLRPVETLLPRSLRQTNIGDKLHKGAGVLESPQLEQLYLGLVTHWLPSDVVLNTEEPPTFLQGNVPDVSGLDDIQKMMVLDALSYLPDDILTKVDRAGMGVSLEGRVPFLDHRVVEFAWRLPQSMKLREGVGKWALRQVLYRHVPQALIDRPKMGFGIPIDSWLRGSLRDWAESLLDEGRLRREGYFSHAAVRERWEEHLSGRRNWSYHLWDVLMFQAWLERQ</sequence>
<evidence type="ECO:0000256" key="6">
    <source>
        <dbReference type="ARBA" id="ARBA00022962"/>
    </source>
</evidence>
<dbReference type="InterPro" id="IPR001962">
    <property type="entry name" value="Asn_synthase"/>
</dbReference>
<comment type="pathway">
    <text evidence="1">Amino-acid biosynthesis; L-asparagine biosynthesis; L-asparagine from L-aspartate (L-Gln route): step 1/1.</text>
</comment>
<dbReference type="InterPro" id="IPR051786">
    <property type="entry name" value="ASN_synthetase/amidase"/>
</dbReference>
<keyword evidence="4" id="KW-0547">Nucleotide-binding</keyword>
<dbReference type="InterPro" id="IPR033738">
    <property type="entry name" value="AsnB_N"/>
</dbReference>
<comment type="catalytic activity">
    <reaction evidence="7">
        <text>L-aspartate + L-glutamine + ATP + H2O = L-asparagine + L-glutamate + AMP + diphosphate + H(+)</text>
        <dbReference type="Rhea" id="RHEA:12228"/>
        <dbReference type="ChEBI" id="CHEBI:15377"/>
        <dbReference type="ChEBI" id="CHEBI:15378"/>
        <dbReference type="ChEBI" id="CHEBI:29985"/>
        <dbReference type="ChEBI" id="CHEBI:29991"/>
        <dbReference type="ChEBI" id="CHEBI:30616"/>
        <dbReference type="ChEBI" id="CHEBI:33019"/>
        <dbReference type="ChEBI" id="CHEBI:58048"/>
        <dbReference type="ChEBI" id="CHEBI:58359"/>
        <dbReference type="ChEBI" id="CHEBI:456215"/>
        <dbReference type="EC" id="6.3.5.4"/>
    </reaction>
</comment>
<evidence type="ECO:0000259" key="8">
    <source>
        <dbReference type="PROSITE" id="PS51278"/>
    </source>
</evidence>
<protein>
    <recommendedName>
        <fullName evidence="3">asparagine synthase (glutamine-hydrolyzing)</fullName>
        <ecNumber evidence="3">6.3.5.4</ecNumber>
    </recommendedName>
</protein>
<gene>
    <name evidence="9" type="primary">asnB</name>
    <name evidence="9" type="ORF">LZ012_08875</name>
</gene>
<keyword evidence="10" id="KW-1185">Reference proteome</keyword>
<dbReference type="Gene3D" id="3.60.20.10">
    <property type="entry name" value="Glutamine Phosphoribosylpyrophosphate, subunit 1, domain 1"/>
    <property type="match status" value="1"/>
</dbReference>
<dbReference type="CDD" id="cd01991">
    <property type="entry name" value="Asn_synthase_B_C"/>
    <property type="match status" value="1"/>
</dbReference>
<dbReference type="PANTHER" id="PTHR43284">
    <property type="entry name" value="ASPARAGINE SYNTHETASE (GLUTAMINE-HYDROLYZING)"/>
    <property type="match status" value="1"/>
</dbReference>
<evidence type="ECO:0000256" key="1">
    <source>
        <dbReference type="ARBA" id="ARBA00005187"/>
    </source>
</evidence>
<evidence type="ECO:0000256" key="7">
    <source>
        <dbReference type="ARBA" id="ARBA00048741"/>
    </source>
</evidence>
<organism evidence="9 10">
    <name type="scientific">Dechloromonas hankyongensis</name>
    <dbReference type="NCBI Taxonomy" id="2908002"/>
    <lineage>
        <taxon>Bacteria</taxon>
        <taxon>Pseudomonadati</taxon>
        <taxon>Pseudomonadota</taxon>
        <taxon>Betaproteobacteria</taxon>
        <taxon>Rhodocyclales</taxon>
        <taxon>Azonexaceae</taxon>
        <taxon>Dechloromonas</taxon>
    </lineage>
</organism>
<evidence type="ECO:0000256" key="3">
    <source>
        <dbReference type="ARBA" id="ARBA00012737"/>
    </source>
</evidence>
<dbReference type="SUPFAM" id="SSF52402">
    <property type="entry name" value="Adenine nucleotide alpha hydrolases-like"/>
    <property type="match status" value="1"/>
</dbReference>
<dbReference type="NCBIfam" id="TIGR01536">
    <property type="entry name" value="asn_synth_AEB"/>
    <property type="match status" value="1"/>
</dbReference>
<evidence type="ECO:0000313" key="10">
    <source>
        <dbReference type="Proteomes" id="UP001165384"/>
    </source>
</evidence>
<accession>A0ABS9K1R4</accession>
<comment type="similarity">
    <text evidence="2">Belongs to the asparagine synthetase family.</text>
</comment>
<name>A0ABS9K1R4_9RHOO</name>
<dbReference type="EMBL" id="JAKLTN010000002">
    <property type="protein sequence ID" value="MCG2577110.1"/>
    <property type="molecule type" value="Genomic_DNA"/>
</dbReference>
<dbReference type="InterPro" id="IPR017932">
    <property type="entry name" value="GATase_2_dom"/>
</dbReference>
<dbReference type="InterPro" id="IPR006426">
    <property type="entry name" value="Asn_synth_AEB"/>
</dbReference>
<feature type="domain" description="Glutamine amidotransferase type-2" evidence="8">
    <location>
        <begin position="2"/>
        <end position="223"/>
    </location>
</feature>
<dbReference type="PANTHER" id="PTHR43284:SF1">
    <property type="entry name" value="ASPARAGINE SYNTHETASE"/>
    <property type="match status" value="1"/>
</dbReference>
<dbReference type="SUPFAM" id="SSF56235">
    <property type="entry name" value="N-terminal nucleophile aminohydrolases (Ntn hydrolases)"/>
    <property type="match status" value="1"/>
</dbReference>
<dbReference type="Proteomes" id="UP001165384">
    <property type="component" value="Unassembled WGS sequence"/>
</dbReference>
<dbReference type="CDD" id="cd00712">
    <property type="entry name" value="AsnB"/>
    <property type="match status" value="1"/>
</dbReference>
<proteinExistence type="inferred from homology"/>
<reference evidence="9" key="1">
    <citation type="submission" date="2022-01" db="EMBL/GenBank/DDBJ databases">
        <authorList>
            <person name="Jo J.-H."/>
            <person name="Im W.-T."/>
        </authorList>
    </citation>
    <scope>NUCLEOTIDE SEQUENCE</scope>
    <source>
        <strain evidence="9">XY25</strain>
    </source>
</reference>
<evidence type="ECO:0000256" key="4">
    <source>
        <dbReference type="ARBA" id="ARBA00022741"/>
    </source>
</evidence>
<evidence type="ECO:0000313" key="9">
    <source>
        <dbReference type="EMBL" id="MCG2577110.1"/>
    </source>
</evidence>
<dbReference type="Pfam" id="PF13522">
    <property type="entry name" value="GATase_6"/>
    <property type="match status" value="1"/>
</dbReference>
<dbReference type="InterPro" id="IPR014729">
    <property type="entry name" value="Rossmann-like_a/b/a_fold"/>
</dbReference>
<evidence type="ECO:0000256" key="2">
    <source>
        <dbReference type="ARBA" id="ARBA00005752"/>
    </source>
</evidence>
<keyword evidence="9" id="KW-0436">Ligase</keyword>
<dbReference type="EC" id="6.3.5.4" evidence="3"/>
<dbReference type="InterPro" id="IPR029055">
    <property type="entry name" value="Ntn_hydrolases_N"/>
</dbReference>
<dbReference type="RefSeq" id="WP_275709838.1">
    <property type="nucleotide sequence ID" value="NZ_JAKLTN010000002.1"/>
</dbReference>
<evidence type="ECO:0000256" key="5">
    <source>
        <dbReference type="ARBA" id="ARBA00022840"/>
    </source>
</evidence>
<dbReference type="Gene3D" id="3.40.50.620">
    <property type="entry name" value="HUPs"/>
    <property type="match status" value="1"/>
</dbReference>
<comment type="caution">
    <text evidence="9">The sequence shown here is derived from an EMBL/GenBank/DDBJ whole genome shotgun (WGS) entry which is preliminary data.</text>
</comment>
<dbReference type="PROSITE" id="PS51278">
    <property type="entry name" value="GATASE_TYPE_2"/>
    <property type="match status" value="1"/>
</dbReference>
<dbReference type="Pfam" id="PF00733">
    <property type="entry name" value="Asn_synthase"/>
    <property type="match status" value="1"/>
</dbReference>